<dbReference type="FunFam" id="3.80.10.10:FF:000386">
    <property type="entry name" value="Disease resistance protein RPS4"/>
    <property type="match status" value="1"/>
</dbReference>
<keyword evidence="11" id="KW-1185">Reference proteome</keyword>
<dbReference type="SMART" id="SM00382">
    <property type="entry name" value="AAA"/>
    <property type="match status" value="1"/>
</dbReference>
<dbReference type="GO" id="GO:0006952">
    <property type="term" value="P:defense response"/>
    <property type="evidence" value="ECO:0007669"/>
    <property type="project" value="UniProtKB-KW"/>
</dbReference>
<dbReference type="InterPro" id="IPR002182">
    <property type="entry name" value="NB-ARC"/>
</dbReference>
<dbReference type="Gene3D" id="1.10.8.430">
    <property type="entry name" value="Helical domain of apoptotic protease-activating factors"/>
    <property type="match status" value="1"/>
</dbReference>
<dbReference type="InterPro" id="IPR027417">
    <property type="entry name" value="P-loop_NTPase"/>
</dbReference>
<dbReference type="PANTHER" id="PTHR11017">
    <property type="entry name" value="LEUCINE-RICH REPEAT-CONTAINING PROTEIN"/>
    <property type="match status" value="1"/>
</dbReference>
<dbReference type="Gene3D" id="3.80.10.10">
    <property type="entry name" value="Ribonuclease Inhibitor"/>
    <property type="match status" value="3"/>
</dbReference>
<evidence type="ECO:0000256" key="4">
    <source>
        <dbReference type="ARBA" id="ARBA00022801"/>
    </source>
</evidence>
<dbReference type="SUPFAM" id="SSF52058">
    <property type="entry name" value="L domain-like"/>
    <property type="match status" value="1"/>
</dbReference>
<gene>
    <name evidence="10" type="ORF">V5N11_010453</name>
</gene>
<protein>
    <recommendedName>
        <fullName evidence="1">ADP-ribosyl cyclase/cyclic ADP-ribose hydrolase</fullName>
        <ecNumber evidence="1">3.2.2.6</ecNumber>
    </recommendedName>
</protein>
<evidence type="ECO:0000256" key="5">
    <source>
        <dbReference type="ARBA" id="ARBA00022821"/>
    </source>
</evidence>
<dbReference type="EMBL" id="JBANAX010000010">
    <property type="protein sequence ID" value="KAL1226130.1"/>
    <property type="molecule type" value="Genomic_DNA"/>
</dbReference>
<dbReference type="Gene3D" id="3.40.50.300">
    <property type="entry name" value="P-loop containing nucleotide triphosphate hydrolases"/>
    <property type="match status" value="1"/>
</dbReference>
<dbReference type="Proteomes" id="UP001558713">
    <property type="component" value="Unassembled WGS sequence"/>
</dbReference>
<dbReference type="FunFam" id="3.40.50.10140:FF:000007">
    <property type="entry name" value="Disease resistance protein (TIR-NBS-LRR class)"/>
    <property type="match status" value="1"/>
</dbReference>
<dbReference type="FunFam" id="1.10.8.430:FF:000002">
    <property type="entry name" value="Disease resistance protein (TIR-NBS-LRR class)"/>
    <property type="match status" value="1"/>
</dbReference>
<dbReference type="Gene3D" id="3.40.50.10140">
    <property type="entry name" value="Toll/interleukin-1 receptor homology (TIR) domain"/>
    <property type="match status" value="1"/>
</dbReference>
<dbReference type="InterPro" id="IPR003593">
    <property type="entry name" value="AAA+_ATPase"/>
</dbReference>
<sequence>MASSSSSHNWVYDVFPSFSGKDVRVTFLSHFLKELDRKLIIAFKDNKMERSRSLDPELKQAIKDSRIAVVVFSKIYASSSWCLNELLEIVKCKEEFGQMVIPVFHGLNPSHVRKQTGDFGKIFEETCKNKTKEVKNQWIKALTSVANILGYHYATRDSEAKMIEEIVNDILGKLLSTSSKDFEDFVGIKDHIENMSVLLQLESKEVKMVGIWGSSGIGKTTIARALFNQISRHFQGSIFIDRSFVSKIKEIYSRANPDDHNMKLHLQEQFLSEIMGIKDIKIDHLGALRDRVKHQKLLIVIDDLDDLTVLKVLADEIQWFGSGSRIIVVTNDKHLLRAHMIDHIYEVGLPTEKCACEMLCQYAFSKKIPLRGFEELVVEVTRHAGSLPLGLNVLGSYLRGRDQEYWKDMLPRLQNGLDDKIEKILRVSYDELGREEDQVIFRHIACLFNHMKVTSIKSFLADRSLGVNIALQNLADKSLIHVRKGHVEMHCLLQEMGRKIVRTQSIDKPGKQEFLVDSKDICDVLSEGIGTQKVLGISLNASQIDELHVHESAFKRMRNLRFLQIYSKIYTQKDEEVRLHLPESFDYLPPKLKLLCWPKYPMSCMPSNFRPENLVMLKMRESKLEKLWEGVVSLTCLKEIDLARSDNLKEIPDLSKATNLVKLDLDHCWSLVALPSSIKNLHKLTILNMGYCNSMATLPTGFNLKSLDYLNLEECFQLRTFPKFSTNISVLNLYGTNIEEFPSNLHLQNLVELVISKDESDGKQWEGVEPLTSFMAMLSPTLTELELEYMPSLVELPSSFQNLNQLERLSIRSCENLETLPTGINLKSLHNLDFHGCSRLRSFPKISTNISYLNLNQTGIEEVPWWINNFYKLIMLTMEGCNELKCVSLNISKLKHLKEVHFSDCGALTRVDLSGCPSGVEMETDSIATVPEDVSSSILDDYVPEAKLYFTKCFKLDQDALIQQQPFIIFNSMVFPGEEVPSYFTHRTTETSLTNIPLLHIPLPQQVFRFRACAVVTASNGVCIDVNCQFKGRFGYTDDSNIVRVHSRLKTGKDSHLLIFECGIKVNALLNYDYVDMKIGLSDWESTFELKGWGIRLSEDCSSLENLLRPWHEENILYSSRPTTATSLTNITLPHTCPFQTLLRVKVFATYDSYPDGQLSCFVMHVSCLFRGRFGNHFVSPYRPQQFYKIKNGVHFDIFECSFPLNQGDASLAQLNYDHVDIHFQLTNLSKSTGRLLECSIDFLEDCSSPENRSGTPNTFHDVSEAYEDNTVSDGCYETKYSEEREESDDSENDQFEECGDSDIGSEIDQYEDCGDNDLGSETDEFEECGDSD</sequence>
<dbReference type="InterPro" id="IPR042197">
    <property type="entry name" value="Apaf_helical"/>
</dbReference>
<keyword evidence="2" id="KW-0433">Leucine-rich repeat</keyword>
<dbReference type="EC" id="3.2.2.6" evidence="1"/>
<dbReference type="PANTHER" id="PTHR11017:SF228">
    <property type="entry name" value="ADP-RIBOSYL CYCLASE_CYCLIC ADP-RIBOSE HYDROLASE-RELATED"/>
    <property type="match status" value="1"/>
</dbReference>
<dbReference type="GO" id="GO:0061809">
    <property type="term" value="F:NAD+ nucleosidase activity, cyclic ADP-ribose generating"/>
    <property type="evidence" value="ECO:0007669"/>
    <property type="project" value="UniProtKB-EC"/>
</dbReference>
<dbReference type="InterPro" id="IPR032675">
    <property type="entry name" value="LRR_dom_sf"/>
</dbReference>
<dbReference type="InterPro" id="IPR044974">
    <property type="entry name" value="Disease_R_plants"/>
</dbReference>
<dbReference type="SMART" id="SM00255">
    <property type="entry name" value="TIR"/>
    <property type="match status" value="1"/>
</dbReference>
<feature type="domain" description="TIR" evidence="9">
    <location>
        <begin position="10"/>
        <end position="174"/>
    </location>
</feature>
<keyword evidence="6" id="KW-0520">NAD</keyword>
<keyword evidence="3" id="KW-0677">Repeat</keyword>
<comment type="catalytic activity">
    <reaction evidence="7">
        <text>NAD(+) + H2O = ADP-D-ribose + nicotinamide + H(+)</text>
        <dbReference type="Rhea" id="RHEA:16301"/>
        <dbReference type="ChEBI" id="CHEBI:15377"/>
        <dbReference type="ChEBI" id="CHEBI:15378"/>
        <dbReference type="ChEBI" id="CHEBI:17154"/>
        <dbReference type="ChEBI" id="CHEBI:57540"/>
        <dbReference type="ChEBI" id="CHEBI:57967"/>
        <dbReference type="EC" id="3.2.2.6"/>
    </reaction>
    <physiologicalReaction direction="left-to-right" evidence="7">
        <dbReference type="Rhea" id="RHEA:16302"/>
    </physiologicalReaction>
</comment>
<evidence type="ECO:0000259" key="9">
    <source>
        <dbReference type="PROSITE" id="PS50104"/>
    </source>
</evidence>
<evidence type="ECO:0000313" key="10">
    <source>
        <dbReference type="EMBL" id="KAL1226130.1"/>
    </source>
</evidence>
<dbReference type="Pfam" id="PF07725">
    <property type="entry name" value="LRR_3"/>
    <property type="match status" value="1"/>
</dbReference>
<proteinExistence type="predicted"/>
<evidence type="ECO:0000256" key="7">
    <source>
        <dbReference type="ARBA" id="ARBA00047304"/>
    </source>
</evidence>
<evidence type="ECO:0000256" key="2">
    <source>
        <dbReference type="ARBA" id="ARBA00022614"/>
    </source>
</evidence>
<dbReference type="Pfam" id="PF01582">
    <property type="entry name" value="TIR"/>
    <property type="match status" value="1"/>
</dbReference>
<evidence type="ECO:0000256" key="6">
    <source>
        <dbReference type="ARBA" id="ARBA00023027"/>
    </source>
</evidence>
<dbReference type="SUPFAM" id="SSF52200">
    <property type="entry name" value="Toll/Interleukin receptor TIR domain"/>
    <property type="match status" value="1"/>
</dbReference>
<evidence type="ECO:0000256" key="3">
    <source>
        <dbReference type="ARBA" id="ARBA00022737"/>
    </source>
</evidence>
<dbReference type="InterPro" id="IPR058192">
    <property type="entry name" value="WHD_ROQ1-like"/>
</dbReference>
<evidence type="ECO:0000256" key="8">
    <source>
        <dbReference type="SAM" id="MobiDB-lite"/>
    </source>
</evidence>
<dbReference type="Pfam" id="PF20160">
    <property type="entry name" value="C-JID"/>
    <property type="match status" value="1"/>
</dbReference>
<accession>A0ABD1C9L2</accession>
<dbReference type="InterPro" id="IPR035897">
    <property type="entry name" value="Toll_tir_struct_dom_sf"/>
</dbReference>
<reference evidence="10 11" key="1">
    <citation type="submission" date="2024-04" db="EMBL/GenBank/DDBJ databases">
        <title>Genome assembly C_amara_ONT_v2.</title>
        <authorList>
            <person name="Yant L."/>
            <person name="Moore C."/>
            <person name="Slenker M."/>
        </authorList>
    </citation>
    <scope>NUCLEOTIDE SEQUENCE [LARGE SCALE GENOMIC DNA]</scope>
    <source>
        <tissue evidence="10">Leaf</tissue>
    </source>
</reference>
<dbReference type="Pfam" id="PF23282">
    <property type="entry name" value="WHD_ROQ1"/>
    <property type="match status" value="1"/>
</dbReference>
<dbReference type="InterPro" id="IPR000157">
    <property type="entry name" value="TIR_dom"/>
</dbReference>
<dbReference type="InterPro" id="IPR036390">
    <property type="entry name" value="WH_DNA-bd_sf"/>
</dbReference>
<dbReference type="Pfam" id="PF00931">
    <property type="entry name" value="NB-ARC"/>
    <property type="match status" value="1"/>
</dbReference>
<dbReference type="InterPro" id="IPR045344">
    <property type="entry name" value="C-JID"/>
</dbReference>
<feature type="region of interest" description="Disordered" evidence="8">
    <location>
        <begin position="1278"/>
        <end position="1333"/>
    </location>
</feature>
<name>A0ABD1C9L2_CARAN</name>
<evidence type="ECO:0000256" key="1">
    <source>
        <dbReference type="ARBA" id="ARBA00011982"/>
    </source>
</evidence>
<feature type="compositionally biased region" description="Acidic residues" evidence="8">
    <location>
        <begin position="1284"/>
        <end position="1333"/>
    </location>
</feature>
<dbReference type="PROSITE" id="PS50104">
    <property type="entry name" value="TIR"/>
    <property type="match status" value="1"/>
</dbReference>
<dbReference type="PRINTS" id="PR00364">
    <property type="entry name" value="DISEASERSIST"/>
</dbReference>
<dbReference type="SUPFAM" id="SSF52540">
    <property type="entry name" value="P-loop containing nucleoside triphosphate hydrolases"/>
    <property type="match status" value="1"/>
</dbReference>
<dbReference type="FunFam" id="3.40.50.300:FF:001002">
    <property type="entry name" value="Disease resistance protein (TIR-NBS-LRR class)"/>
    <property type="match status" value="1"/>
</dbReference>
<dbReference type="SUPFAM" id="SSF46785">
    <property type="entry name" value="Winged helix' DNA-binding domain"/>
    <property type="match status" value="1"/>
</dbReference>
<organism evidence="10 11">
    <name type="scientific">Cardamine amara subsp. amara</name>
    <dbReference type="NCBI Taxonomy" id="228776"/>
    <lineage>
        <taxon>Eukaryota</taxon>
        <taxon>Viridiplantae</taxon>
        <taxon>Streptophyta</taxon>
        <taxon>Embryophyta</taxon>
        <taxon>Tracheophyta</taxon>
        <taxon>Spermatophyta</taxon>
        <taxon>Magnoliopsida</taxon>
        <taxon>eudicotyledons</taxon>
        <taxon>Gunneridae</taxon>
        <taxon>Pentapetalae</taxon>
        <taxon>rosids</taxon>
        <taxon>malvids</taxon>
        <taxon>Brassicales</taxon>
        <taxon>Brassicaceae</taxon>
        <taxon>Cardamineae</taxon>
        <taxon>Cardamine</taxon>
    </lineage>
</organism>
<keyword evidence="5" id="KW-0611">Plant defense</keyword>
<dbReference type="InterPro" id="IPR011713">
    <property type="entry name" value="Leu-rich_rpt_3"/>
</dbReference>
<comment type="caution">
    <text evidence="10">The sequence shown here is derived from an EMBL/GenBank/DDBJ whole genome shotgun (WGS) entry which is preliminary data.</text>
</comment>
<evidence type="ECO:0000313" key="11">
    <source>
        <dbReference type="Proteomes" id="UP001558713"/>
    </source>
</evidence>
<keyword evidence="4" id="KW-0378">Hydrolase</keyword>